<name>A0ABT7AAW5_9ACTN</name>
<evidence type="ECO:0000313" key="4">
    <source>
        <dbReference type="Proteomes" id="UP001214441"/>
    </source>
</evidence>
<feature type="non-terminal residue" evidence="3">
    <location>
        <position position="1"/>
    </location>
</feature>
<accession>A0ABT7AAW5</accession>
<feature type="compositionally biased region" description="Pro residues" evidence="1">
    <location>
        <begin position="79"/>
        <end position="99"/>
    </location>
</feature>
<feature type="transmembrane region" description="Helical" evidence="2">
    <location>
        <begin position="46"/>
        <end position="69"/>
    </location>
</feature>
<keyword evidence="2" id="KW-1133">Transmembrane helix</keyword>
<protein>
    <submittedName>
        <fullName evidence="3">NADH-quinone oxidoreductase subunit L</fullName>
    </submittedName>
</protein>
<sequence length="283" mass="28710">GAGAGARVRGVTFSVAALSLAGLPPFAIWAAKDVLLAAARTESPGAYAAALAASVVAAVYSTKLLYVVWHRTLPHSTPAKPPHPSPEPGPASNPVPGPPASREVRGAAPLLVLALACAGLTAVAFPPLRGDFVGGGQPVEGWEFAASGAGALLVCAVVWKRGAVGRPAPGPVSGWLLGWLGLERAVRTVLVAPTLGLARALAAFDVRVLDRALEGAARAVLRTARFTAGRVEPVVDGAVGGLAAASRALGRRALWPQTGQLHQYLAQAVAACVLLAFVLVLVR</sequence>
<keyword evidence="2" id="KW-0472">Membrane</keyword>
<evidence type="ECO:0000313" key="3">
    <source>
        <dbReference type="EMBL" id="MDJ1138499.1"/>
    </source>
</evidence>
<dbReference type="EMBL" id="JANCPR020000093">
    <property type="protein sequence ID" value="MDJ1138499.1"/>
    <property type="molecule type" value="Genomic_DNA"/>
</dbReference>
<gene>
    <name evidence="3" type="ORF">NMN56_042405</name>
</gene>
<comment type="caution">
    <text evidence="3">The sequence shown here is derived from an EMBL/GenBank/DDBJ whole genome shotgun (WGS) entry which is preliminary data.</text>
</comment>
<keyword evidence="2" id="KW-0812">Transmembrane</keyword>
<keyword evidence="4" id="KW-1185">Reference proteome</keyword>
<evidence type="ECO:0000256" key="2">
    <source>
        <dbReference type="SAM" id="Phobius"/>
    </source>
</evidence>
<feature type="transmembrane region" description="Helical" evidence="2">
    <location>
        <begin position="110"/>
        <end position="129"/>
    </location>
</feature>
<evidence type="ECO:0000256" key="1">
    <source>
        <dbReference type="SAM" id="MobiDB-lite"/>
    </source>
</evidence>
<proteinExistence type="predicted"/>
<feature type="transmembrane region" description="Helical" evidence="2">
    <location>
        <begin position="261"/>
        <end position="282"/>
    </location>
</feature>
<dbReference type="Proteomes" id="UP001214441">
    <property type="component" value="Unassembled WGS sequence"/>
</dbReference>
<dbReference type="Gene3D" id="1.20.5.2700">
    <property type="match status" value="1"/>
</dbReference>
<organism evidence="3 4">
    <name type="scientific">Streptomyces iconiensis</name>
    <dbReference type="NCBI Taxonomy" id="1384038"/>
    <lineage>
        <taxon>Bacteria</taxon>
        <taxon>Bacillati</taxon>
        <taxon>Actinomycetota</taxon>
        <taxon>Actinomycetes</taxon>
        <taxon>Kitasatosporales</taxon>
        <taxon>Streptomycetaceae</taxon>
        <taxon>Streptomyces</taxon>
    </lineage>
</organism>
<reference evidence="3 4" key="1">
    <citation type="submission" date="2023-05" db="EMBL/GenBank/DDBJ databases">
        <title>Streptantibioticus silvisoli sp. nov., acidotolerant actinomycetes 1 from pine litter.</title>
        <authorList>
            <person name="Swiecimska M."/>
            <person name="Golinska P."/>
            <person name="Sangal V."/>
            <person name="Wachnowicz B."/>
            <person name="Goodfellow M."/>
        </authorList>
    </citation>
    <scope>NUCLEOTIDE SEQUENCE [LARGE SCALE GENOMIC DNA]</scope>
    <source>
        <strain evidence="3 4">DSM 42109</strain>
    </source>
</reference>
<feature type="region of interest" description="Disordered" evidence="1">
    <location>
        <begin position="76"/>
        <end position="101"/>
    </location>
</feature>